<keyword evidence="3 8" id="KW-0812">Transmembrane</keyword>
<dbReference type="SMART" id="SM01190">
    <property type="entry name" value="EMP24_GP25L"/>
    <property type="match status" value="1"/>
</dbReference>
<organism evidence="12 13">
    <name type="scientific">Linnemannia hyalina</name>
    <dbReference type="NCBI Taxonomy" id="64524"/>
    <lineage>
        <taxon>Eukaryota</taxon>
        <taxon>Fungi</taxon>
        <taxon>Fungi incertae sedis</taxon>
        <taxon>Mucoromycota</taxon>
        <taxon>Mortierellomycotina</taxon>
        <taxon>Mortierellomycetes</taxon>
        <taxon>Mortierellales</taxon>
        <taxon>Mortierellaceae</taxon>
        <taxon>Linnemannia</taxon>
    </lineage>
</organism>
<dbReference type="SUPFAM" id="SSF101576">
    <property type="entry name" value="Supernatant protein factor (SPF), C-terminal domain"/>
    <property type="match status" value="1"/>
</dbReference>
<dbReference type="InterPro" id="IPR036598">
    <property type="entry name" value="GOLD_dom_sf"/>
</dbReference>
<sequence length="214" mass="24515">MLKKLAFLVVATLVTIQSVAAFSIDVPPQEQRCFVEMLDKDDNLHVSFQVGDGGNLDIDFWITNPSGELVEDARRSPSETFNHVALTKGRYEYCFSNAFSTVTDKTLSFNVIVVKAYVEDTSKSVNRSRWIAAYARTHKADPLANELRELAAGIEEIVNEQEYTIARERTHRNTAESTNWRVMWWSLFQSGLLFVVCAFQITYLKRFFEVKRVV</sequence>
<feature type="chain" id="PRO_5040110191" evidence="10">
    <location>
        <begin position="22"/>
        <end position="214"/>
    </location>
</feature>
<dbReference type="OrthoDB" id="62956at2759"/>
<dbReference type="GO" id="GO:0012505">
    <property type="term" value="C:endomembrane system"/>
    <property type="evidence" value="ECO:0007669"/>
    <property type="project" value="UniProtKB-SubCell"/>
</dbReference>
<evidence type="ECO:0000313" key="13">
    <source>
        <dbReference type="Proteomes" id="UP000707451"/>
    </source>
</evidence>
<proteinExistence type="inferred from homology"/>
<evidence type="ECO:0000256" key="4">
    <source>
        <dbReference type="ARBA" id="ARBA00022729"/>
    </source>
</evidence>
<dbReference type="EMBL" id="JAHRHY010000002">
    <property type="protein sequence ID" value="KAG9072022.1"/>
    <property type="molecule type" value="Genomic_DNA"/>
</dbReference>
<comment type="subcellular location">
    <subcellularLocation>
        <location evidence="7">Endomembrane system</location>
        <topology evidence="7">Single-pass membrane protein</topology>
    </subcellularLocation>
    <subcellularLocation>
        <location evidence="1 8">Membrane</location>
        <topology evidence="1 8">Single-pass type I membrane protein</topology>
    </subcellularLocation>
</comment>
<keyword evidence="6 9" id="KW-0472">Membrane</keyword>
<evidence type="ECO:0000256" key="2">
    <source>
        <dbReference type="ARBA" id="ARBA00007104"/>
    </source>
</evidence>
<dbReference type="Gene3D" id="2.60.120.680">
    <property type="entry name" value="GOLD domain"/>
    <property type="match status" value="1"/>
</dbReference>
<feature type="transmembrane region" description="Helical" evidence="9">
    <location>
        <begin position="182"/>
        <end position="204"/>
    </location>
</feature>
<reference evidence="12" key="1">
    <citation type="submission" date="2021-06" db="EMBL/GenBank/DDBJ databases">
        <title>Genome Sequence of Mortierella hyaline Strain SCG-10, a Cold-Adapted, Nitrate-Reducing Fungus Isolated from Soil in Minnesota, USA.</title>
        <authorList>
            <person name="Aldossari N."/>
        </authorList>
    </citation>
    <scope>NUCLEOTIDE SEQUENCE</scope>
    <source>
        <strain evidence="12">SCG-10</strain>
    </source>
</reference>
<evidence type="ECO:0000256" key="3">
    <source>
        <dbReference type="ARBA" id="ARBA00022692"/>
    </source>
</evidence>
<accession>A0A9P7Y4M1</accession>
<comment type="caution">
    <text evidence="12">The sequence shown here is derived from an EMBL/GenBank/DDBJ whole genome shotgun (WGS) entry which is preliminary data.</text>
</comment>
<comment type="similarity">
    <text evidence="2 8">Belongs to the EMP24/GP25L family.</text>
</comment>
<protein>
    <submittedName>
        <fullName evidence="12">P24 complex component</fullName>
    </submittedName>
</protein>
<dbReference type="InterPro" id="IPR015720">
    <property type="entry name" value="Emp24-like"/>
</dbReference>
<evidence type="ECO:0000256" key="8">
    <source>
        <dbReference type="RuleBase" id="RU003827"/>
    </source>
</evidence>
<evidence type="ECO:0000256" key="7">
    <source>
        <dbReference type="ARBA" id="ARBA00037847"/>
    </source>
</evidence>
<feature type="signal peptide" evidence="10">
    <location>
        <begin position="1"/>
        <end position="21"/>
    </location>
</feature>
<dbReference type="AlphaFoldDB" id="A0A9P7Y4M1"/>
<evidence type="ECO:0000256" key="5">
    <source>
        <dbReference type="ARBA" id="ARBA00022989"/>
    </source>
</evidence>
<dbReference type="InterPro" id="IPR009038">
    <property type="entry name" value="GOLD_dom"/>
</dbReference>
<evidence type="ECO:0000256" key="6">
    <source>
        <dbReference type="ARBA" id="ARBA00023136"/>
    </source>
</evidence>
<dbReference type="PROSITE" id="PS50866">
    <property type="entry name" value="GOLD"/>
    <property type="match status" value="1"/>
</dbReference>
<evidence type="ECO:0000313" key="12">
    <source>
        <dbReference type="EMBL" id="KAG9072022.1"/>
    </source>
</evidence>
<keyword evidence="13" id="KW-1185">Reference proteome</keyword>
<dbReference type="Pfam" id="PF01105">
    <property type="entry name" value="EMP24_GP25L"/>
    <property type="match status" value="1"/>
</dbReference>
<dbReference type="GO" id="GO:0016020">
    <property type="term" value="C:membrane"/>
    <property type="evidence" value="ECO:0007669"/>
    <property type="project" value="UniProtKB-SubCell"/>
</dbReference>
<evidence type="ECO:0000259" key="11">
    <source>
        <dbReference type="PROSITE" id="PS50866"/>
    </source>
</evidence>
<dbReference type="Proteomes" id="UP000707451">
    <property type="component" value="Unassembled WGS sequence"/>
</dbReference>
<gene>
    <name evidence="12" type="primary">EMP24_1</name>
    <name evidence="12" type="ORF">KI688_006244</name>
</gene>
<evidence type="ECO:0000256" key="10">
    <source>
        <dbReference type="SAM" id="SignalP"/>
    </source>
</evidence>
<feature type="domain" description="GOLD" evidence="11">
    <location>
        <begin position="31"/>
        <end position="113"/>
    </location>
</feature>
<dbReference type="PANTHER" id="PTHR22811">
    <property type="entry name" value="TRANSMEMBRANE EMP24 DOMAIN-CONTAINING PROTEIN"/>
    <property type="match status" value="1"/>
</dbReference>
<name>A0A9P7Y4M1_9FUNG</name>
<evidence type="ECO:0000256" key="1">
    <source>
        <dbReference type="ARBA" id="ARBA00004479"/>
    </source>
</evidence>
<keyword evidence="4 10" id="KW-0732">Signal</keyword>
<evidence type="ECO:0000256" key="9">
    <source>
        <dbReference type="SAM" id="Phobius"/>
    </source>
</evidence>
<keyword evidence="5 9" id="KW-1133">Transmembrane helix</keyword>